<accession>A0AAD8M7Q6</accession>
<feature type="repeat" description="WD" evidence="8">
    <location>
        <begin position="173"/>
        <end position="205"/>
    </location>
</feature>
<dbReference type="GO" id="GO:0010997">
    <property type="term" value="F:anaphase-promoting complex binding"/>
    <property type="evidence" value="ECO:0007669"/>
    <property type="project" value="InterPro"/>
</dbReference>
<dbReference type="Gene3D" id="2.130.10.10">
    <property type="entry name" value="YVTN repeat-like/Quinoprotein amine dehydrogenase"/>
    <property type="match status" value="1"/>
</dbReference>
<comment type="caution">
    <text evidence="10">The sequence shown here is derived from an EMBL/GenBank/DDBJ whole genome shotgun (WGS) entry which is preliminary data.</text>
</comment>
<reference evidence="10" key="2">
    <citation type="submission" date="2023-05" db="EMBL/GenBank/DDBJ databases">
        <authorList>
            <person name="Schelkunov M.I."/>
        </authorList>
    </citation>
    <scope>NUCLEOTIDE SEQUENCE</scope>
    <source>
        <strain evidence="10">Hsosn_3</strain>
        <tissue evidence="10">Leaf</tissue>
    </source>
</reference>
<dbReference type="GO" id="GO:1905786">
    <property type="term" value="P:positive regulation of anaphase-promoting complex-dependent catabolic process"/>
    <property type="evidence" value="ECO:0007669"/>
    <property type="project" value="TreeGrafter"/>
</dbReference>
<evidence type="ECO:0000256" key="7">
    <source>
        <dbReference type="ARBA" id="ARBA00023425"/>
    </source>
</evidence>
<dbReference type="InterPro" id="IPR036322">
    <property type="entry name" value="WD40_repeat_dom_sf"/>
</dbReference>
<proteinExistence type="inferred from homology"/>
<keyword evidence="4" id="KW-0677">Repeat</keyword>
<dbReference type="Proteomes" id="UP001237642">
    <property type="component" value="Unassembled WGS sequence"/>
</dbReference>
<dbReference type="Pfam" id="PF24807">
    <property type="entry name" value="WD40_CDC20-Fz"/>
    <property type="match status" value="1"/>
</dbReference>
<evidence type="ECO:0000256" key="1">
    <source>
        <dbReference type="ARBA" id="ARBA00006445"/>
    </source>
</evidence>
<keyword evidence="11" id="KW-1185">Reference proteome</keyword>
<comment type="similarity">
    <text evidence="1">Belongs to the WD repeat CDC20/Fizzy family.</text>
</comment>
<dbReference type="SMART" id="SM00320">
    <property type="entry name" value="WD40"/>
    <property type="match status" value="5"/>
</dbReference>
<dbReference type="GO" id="GO:0005680">
    <property type="term" value="C:anaphase-promoting complex"/>
    <property type="evidence" value="ECO:0007669"/>
    <property type="project" value="TreeGrafter"/>
</dbReference>
<evidence type="ECO:0000256" key="6">
    <source>
        <dbReference type="ARBA" id="ARBA00023306"/>
    </source>
</evidence>
<gene>
    <name evidence="10" type="ORF">POM88_046712</name>
</gene>
<evidence type="ECO:0000256" key="5">
    <source>
        <dbReference type="ARBA" id="ARBA00022776"/>
    </source>
</evidence>
<comment type="function">
    <text evidence="7">Component of the anaphase promoting complex/cyclosome (APC/C), a cell cycle-regulated E3 ubiquitin-protein ligase complex that controls progression through mitosis and the G1 phase of the cell cycle.</text>
</comment>
<dbReference type="InterPro" id="IPR033010">
    <property type="entry name" value="Cdc20/Fizzy"/>
</dbReference>
<reference evidence="10" key="1">
    <citation type="submission" date="2023-02" db="EMBL/GenBank/DDBJ databases">
        <title>Genome of toxic invasive species Heracleum sosnowskyi carries increased number of genes despite the absence of recent whole-genome duplications.</title>
        <authorList>
            <person name="Schelkunov M."/>
            <person name="Shtratnikova V."/>
            <person name="Makarenko M."/>
            <person name="Klepikova A."/>
            <person name="Omelchenko D."/>
            <person name="Novikova G."/>
            <person name="Obukhova E."/>
            <person name="Bogdanov V."/>
            <person name="Penin A."/>
            <person name="Logacheva M."/>
        </authorList>
    </citation>
    <scope>NUCLEOTIDE SEQUENCE</scope>
    <source>
        <strain evidence="10">Hsosn_3</strain>
        <tissue evidence="10">Leaf</tissue>
    </source>
</reference>
<dbReference type="GO" id="GO:1990757">
    <property type="term" value="F:ubiquitin ligase activator activity"/>
    <property type="evidence" value="ECO:0007669"/>
    <property type="project" value="TreeGrafter"/>
</dbReference>
<dbReference type="GO" id="GO:0051301">
    <property type="term" value="P:cell division"/>
    <property type="evidence" value="ECO:0007669"/>
    <property type="project" value="UniProtKB-KW"/>
</dbReference>
<dbReference type="InterPro" id="IPR001680">
    <property type="entry name" value="WD40_rpt"/>
</dbReference>
<evidence type="ECO:0000256" key="4">
    <source>
        <dbReference type="ARBA" id="ARBA00022737"/>
    </source>
</evidence>
<dbReference type="EMBL" id="JAUIZM010000010">
    <property type="protein sequence ID" value="KAK1362238.1"/>
    <property type="molecule type" value="Genomic_DNA"/>
</dbReference>
<dbReference type="PANTHER" id="PTHR19918:SF8">
    <property type="entry name" value="FI02843P"/>
    <property type="match status" value="1"/>
</dbReference>
<dbReference type="PROSITE" id="PS50082">
    <property type="entry name" value="WD_REPEATS_2"/>
    <property type="match status" value="2"/>
</dbReference>
<dbReference type="InterPro" id="IPR015943">
    <property type="entry name" value="WD40/YVTN_repeat-like_dom_sf"/>
</dbReference>
<evidence type="ECO:0000313" key="11">
    <source>
        <dbReference type="Proteomes" id="UP001237642"/>
    </source>
</evidence>
<evidence type="ECO:0000259" key="9">
    <source>
        <dbReference type="Pfam" id="PF24807"/>
    </source>
</evidence>
<sequence length="301" mass="34014">MNRTLILFFRNNPSIPLQIDHHLHEANPRRRRYIPQKSNNSLSIPGIEDDYYFNSLDWGSKNVLAIALEDTVHLRDASSDDPYALVTVDEENGPVTSIKWALDGCRITIGLNNSDVQLWDSTTNKLLNTLRGCHSSYVGALDWNNNDILTTGGMDGNIVNNDIRMRYHIVEIYRGHSQMVCGLRWSPSGRKLASEGSDNLLHIWDRSMASSNSQTQWLHRLQDHIDAVKALAWCPFQENLFASGGGLSDRCIKFWSTNTGVCLNSVDTGSQVCSLLWNRNERELLSSGTNGGKRFQVNSWY</sequence>
<dbReference type="AlphaFoldDB" id="A0AAD8M7Q6"/>
<organism evidence="10 11">
    <name type="scientific">Heracleum sosnowskyi</name>
    <dbReference type="NCBI Taxonomy" id="360622"/>
    <lineage>
        <taxon>Eukaryota</taxon>
        <taxon>Viridiplantae</taxon>
        <taxon>Streptophyta</taxon>
        <taxon>Embryophyta</taxon>
        <taxon>Tracheophyta</taxon>
        <taxon>Spermatophyta</taxon>
        <taxon>Magnoliopsida</taxon>
        <taxon>eudicotyledons</taxon>
        <taxon>Gunneridae</taxon>
        <taxon>Pentapetalae</taxon>
        <taxon>asterids</taxon>
        <taxon>campanulids</taxon>
        <taxon>Apiales</taxon>
        <taxon>Apiaceae</taxon>
        <taxon>Apioideae</taxon>
        <taxon>apioid superclade</taxon>
        <taxon>Tordylieae</taxon>
        <taxon>Tordyliinae</taxon>
        <taxon>Heracleum</taxon>
    </lineage>
</organism>
<feature type="domain" description="CDC20/Fizzy WD40" evidence="9">
    <location>
        <begin position="42"/>
        <end position="291"/>
    </location>
</feature>
<keyword evidence="2 8" id="KW-0853">WD repeat</keyword>
<keyword evidence="5" id="KW-0498">Mitosis</keyword>
<feature type="repeat" description="WD" evidence="8">
    <location>
        <begin position="88"/>
        <end position="129"/>
    </location>
</feature>
<dbReference type="PANTHER" id="PTHR19918">
    <property type="entry name" value="CELL DIVISION CYCLE 20 CDC20 FIZZY -RELATED"/>
    <property type="match status" value="1"/>
</dbReference>
<dbReference type="GO" id="GO:0031145">
    <property type="term" value="P:anaphase-promoting complex-dependent catabolic process"/>
    <property type="evidence" value="ECO:0007669"/>
    <property type="project" value="TreeGrafter"/>
</dbReference>
<dbReference type="InterPro" id="IPR056150">
    <property type="entry name" value="WD40_CDC20-Fz"/>
</dbReference>
<keyword evidence="6" id="KW-0131">Cell cycle</keyword>
<dbReference type="PROSITE" id="PS50294">
    <property type="entry name" value="WD_REPEATS_REGION"/>
    <property type="match status" value="1"/>
</dbReference>
<evidence type="ECO:0000313" key="10">
    <source>
        <dbReference type="EMBL" id="KAK1362238.1"/>
    </source>
</evidence>
<evidence type="ECO:0000256" key="3">
    <source>
        <dbReference type="ARBA" id="ARBA00022618"/>
    </source>
</evidence>
<protein>
    <submittedName>
        <fullName evidence="10">Cell division cycle 20.2, cofactor of APC complex-like</fullName>
    </submittedName>
</protein>
<name>A0AAD8M7Q6_9APIA</name>
<keyword evidence="3 10" id="KW-0132">Cell division</keyword>
<evidence type="ECO:0000256" key="2">
    <source>
        <dbReference type="ARBA" id="ARBA00022574"/>
    </source>
</evidence>
<evidence type="ECO:0000256" key="8">
    <source>
        <dbReference type="PROSITE-ProRule" id="PRU00221"/>
    </source>
</evidence>
<dbReference type="SUPFAM" id="SSF50978">
    <property type="entry name" value="WD40 repeat-like"/>
    <property type="match status" value="1"/>
</dbReference>